<accession>A0A3R9IL86</accession>
<dbReference type="AlphaFoldDB" id="A0A3R9IL86"/>
<dbReference type="EMBL" id="RJNS01000001">
    <property type="protein sequence ID" value="RSI83871.1"/>
    <property type="molecule type" value="Genomic_DNA"/>
</dbReference>
<evidence type="ECO:0000313" key="1">
    <source>
        <dbReference type="EMBL" id="RSI83871.1"/>
    </source>
</evidence>
<reference evidence="1 2" key="1">
    <citation type="submission" date="2018-11" db="EMBL/GenBank/DDBJ databases">
        <title>Species Designations Belie Phenotypic and Genotypic Heterogeneity in Oral Streptococci.</title>
        <authorList>
            <person name="Velsko I."/>
        </authorList>
    </citation>
    <scope>NUCLEOTIDE SEQUENCE [LARGE SCALE GENOMIC DNA]</scope>
    <source>
        <strain evidence="1 2">BCA11</strain>
    </source>
</reference>
<protein>
    <submittedName>
        <fullName evidence="1">Uncharacterized protein</fullName>
    </submittedName>
</protein>
<dbReference type="RefSeq" id="WP_125449539.1">
    <property type="nucleotide sequence ID" value="NZ_RJNS01000001.1"/>
</dbReference>
<sequence length="120" mass="14865">MSKLDELKKRELDLLYQLEDNGKEKYRTKELIEIFEGYDRASHRYQNDLWEAAYQSRYAGQLEETLLQRNQLKNQILEDLSYRMDDLKKEKFRLEGDLDEVYYERRKELEREEEEKRHGH</sequence>
<dbReference type="OrthoDB" id="2223555at2"/>
<name>A0A3R9IL86_STRMT</name>
<evidence type="ECO:0000313" key="2">
    <source>
        <dbReference type="Proteomes" id="UP000278970"/>
    </source>
</evidence>
<organism evidence="1 2">
    <name type="scientific">Streptococcus mitis</name>
    <dbReference type="NCBI Taxonomy" id="28037"/>
    <lineage>
        <taxon>Bacteria</taxon>
        <taxon>Bacillati</taxon>
        <taxon>Bacillota</taxon>
        <taxon>Bacilli</taxon>
        <taxon>Lactobacillales</taxon>
        <taxon>Streptococcaceae</taxon>
        <taxon>Streptococcus</taxon>
        <taxon>Streptococcus mitis group</taxon>
    </lineage>
</organism>
<gene>
    <name evidence="1" type="ORF">D8854_03055</name>
</gene>
<proteinExistence type="predicted"/>
<comment type="caution">
    <text evidence="1">The sequence shown here is derived from an EMBL/GenBank/DDBJ whole genome shotgun (WGS) entry which is preliminary data.</text>
</comment>
<dbReference type="Proteomes" id="UP000278970">
    <property type="component" value="Unassembled WGS sequence"/>
</dbReference>